<evidence type="ECO:0000313" key="1">
    <source>
        <dbReference type="EMBL" id="KAF8440365.1"/>
    </source>
</evidence>
<reference evidence="1" key="1">
    <citation type="submission" date="2019-10" db="EMBL/GenBank/DDBJ databases">
        <authorList>
            <consortium name="DOE Joint Genome Institute"/>
            <person name="Kuo A."/>
            <person name="Miyauchi S."/>
            <person name="Kiss E."/>
            <person name="Drula E."/>
            <person name="Kohler A."/>
            <person name="Sanchez-Garcia M."/>
            <person name="Andreopoulos B."/>
            <person name="Barry K.W."/>
            <person name="Bonito G."/>
            <person name="Buee M."/>
            <person name="Carver A."/>
            <person name="Chen C."/>
            <person name="Cichocki N."/>
            <person name="Clum A."/>
            <person name="Culley D."/>
            <person name="Crous P.W."/>
            <person name="Fauchery L."/>
            <person name="Girlanda M."/>
            <person name="Hayes R."/>
            <person name="Keri Z."/>
            <person name="LaButti K."/>
            <person name="Lipzen A."/>
            <person name="Lombard V."/>
            <person name="Magnuson J."/>
            <person name="Maillard F."/>
            <person name="Morin E."/>
            <person name="Murat C."/>
            <person name="Nolan M."/>
            <person name="Ohm R."/>
            <person name="Pangilinan J."/>
            <person name="Pereira M."/>
            <person name="Perotto S."/>
            <person name="Peter M."/>
            <person name="Riley R."/>
            <person name="Sitrit Y."/>
            <person name="Stielow B."/>
            <person name="Szollosi G."/>
            <person name="Zifcakova L."/>
            <person name="Stursova M."/>
            <person name="Spatafora J.W."/>
            <person name="Tedersoo L."/>
            <person name="Vaario L.-M."/>
            <person name="Yamada A."/>
            <person name="Yan M."/>
            <person name="Wang P."/>
            <person name="Xu J."/>
            <person name="Bruns T."/>
            <person name="Baldrian P."/>
            <person name="Vilgalys R."/>
            <person name="Henrissat B."/>
            <person name="Grigoriev I.V."/>
            <person name="Hibbett D."/>
            <person name="Nagy L.G."/>
            <person name="Martin F.M."/>
        </authorList>
    </citation>
    <scope>NUCLEOTIDE SEQUENCE</scope>
    <source>
        <strain evidence="1">BED1</strain>
    </source>
</reference>
<comment type="caution">
    <text evidence="1">The sequence shown here is derived from an EMBL/GenBank/DDBJ whole genome shotgun (WGS) entry which is preliminary data.</text>
</comment>
<protein>
    <submittedName>
        <fullName evidence="1">Uncharacterized protein</fullName>
    </submittedName>
</protein>
<dbReference type="AlphaFoldDB" id="A0AAD4BVN7"/>
<sequence length="181" mass="20094">MAHSNLYSYPLPFPTEDQLMQVSSYSSLANALGTDSGYASRQGRRPQPMNCDAVVDKQAKIYLDGPPVSNPLYPYPARNVFNPGTYPARTPLTVSKGRYDLLPQPLFVEPDDAPDFPAIHFLRKDDKKPYSIWNLLTMDTMPDLVAGDMPIFIQGPDPPNSGPAIRAIHLRNGFQSNEVTL</sequence>
<name>A0AAD4BVN7_BOLED</name>
<reference evidence="1" key="2">
    <citation type="journal article" date="2020" name="Nat. Commun.">
        <title>Large-scale genome sequencing of mycorrhizal fungi provides insights into the early evolution of symbiotic traits.</title>
        <authorList>
            <person name="Miyauchi S."/>
            <person name="Kiss E."/>
            <person name="Kuo A."/>
            <person name="Drula E."/>
            <person name="Kohler A."/>
            <person name="Sanchez-Garcia M."/>
            <person name="Morin E."/>
            <person name="Andreopoulos B."/>
            <person name="Barry K.W."/>
            <person name="Bonito G."/>
            <person name="Buee M."/>
            <person name="Carver A."/>
            <person name="Chen C."/>
            <person name="Cichocki N."/>
            <person name="Clum A."/>
            <person name="Culley D."/>
            <person name="Crous P.W."/>
            <person name="Fauchery L."/>
            <person name="Girlanda M."/>
            <person name="Hayes R.D."/>
            <person name="Keri Z."/>
            <person name="LaButti K."/>
            <person name="Lipzen A."/>
            <person name="Lombard V."/>
            <person name="Magnuson J."/>
            <person name="Maillard F."/>
            <person name="Murat C."/>
            <person name="Nolan M."/>
            <person name="Ohm R.A."/>
            <person name="Pangilinan J."/>
            <person name="Pereira M.F."/>
            <person name="Perotto S."/>
            <person name="Peter M."/>
            <person name="Pfister S."/>
            <person name="Riley R."/>
            <person name="Sitrit Y."/>
            <person name="Stielow J.B."/>
            <person name="Szollosi G."/>
            <person name="Zifcakova L."/>
            <person name="Stursova M."/>
            <person name="Spatafora J.W."/>
            <person name="Tedersoo L."/>
            <person name="Vaario L.M."/>
            <person name="Yamada A."/>
            <person name="Yan M."/>
            <person name="Wang P."/>
            <person name="Xu J."/>
            <person name="Bruns T."/>
            <person name="Baldrian P."/>
            <person name="Vilgalys R."/>
            <person name="Dunand C."/>
            <person name="Henrissat B."/>
            <person name="Grigoriev I.V."/>
            <person name="Hibbett D."/>
            <person name="Nagy L.G."/>
            <person name="Martin F.M."/>
        </authorList>
    </citation>
    <scope>NUCLEOTIDE SEQUENCE</scope>
    <source>
        <strain evidence="1">BED1</strain>
    </source>
</reference>
<keyword evidence="2" id="KW-1185">Reference proteome</keyword>
<accession>A0AAD4BVN7</accession>
<proteinExistence type="predicted"/>
<evidence type="ECO:0000313" key="2">
    <source>
        <dbReference type="Proteomes" id="UP001194468"/>
    </source>
</evidence>
<dbReference type="EMBL" id="WHUW01000012">
    <property type="protein sequence ID" value="KAF8440365.1"/>
    <property type="molecule type" value="Genomic_DNA"/>
</dbReference>
<gene>
    <name evidence="1" type="ORF">L210DRAFT_3539478</name>
</gene>
<organism evidence="1 2">
    <name type="scientific">Boletus edulis BED1</name>
    <dbReference type="NCBI Taxonomy" id="1328754"/>
    <lineage>
        <taxon>Eukaryota</taxon>
        <taxon>Fungi</taxon>
        <taxon>Dikarya</taxon>
        <taxon>Basidiomycota</taxon>
        <taxon>Agaricomycotina</taxon>
        <taxon>Agaricomycetes</taxon>
        <taxon>Agaricomycetidae</taxon>
        <taxon>Boletales</taxon>
        <taxon>Boletineae</taxon>
        <taxon>Boletaceae</taxon>
        <taxon>Boletoideae</taxon>
        <taxon>Boletus</taxon>
    </lineage>
</organism>
<dbReference type="Proteomes" id="UP001194468">
    <property type="component" value="Unassembled WGS sequence"/>
</dbReference>